<accession>A0A6L2N1B5</accession>
<reference evidence="4" key="1">
    <citation type="journal article" date="2019" name="Sci. Rep.">
        <title>Draft genome of Tanacetum cinerariifolium, the natural source of mosquito coil.</title>
        <authorList>
            <person name="Yamashiro T."/>
            <person name="Shiraishi A."/>
            <person name="Satake H."/>
            <person name="Nakayama K."/>
        </authorList>
    </citation>
    <scope>NUCLEOTIDE SEQUENCE</scope>
</reference>
<dbReference type="EMBL" id="BKCJ010007654">
    <property type="protein sequence ID" value="GEU78344.1"/>
    <property type="molecule type" value="Genomic_DNA"/>
</dbReference>
<evidence type="ECO:0000259" key="1">
    <source>
        <dbReference type="Pfam" id="PF00665"/>
    </source>
</evidence>
<dbReference type="AlphaFoldDB" id="A0A6L2N1B5"/>
<dbReference type="InterPro" id="IPR036397">
    <property type="entry name" value="RNaseH_sf"/>
</dbReference>
<dbReference type="InterPro" id="IPR001584">
    <property type="entry name" value="Integrase_cat-core"/>
</dbReference>
<organism evidence="4">
    <name type="scientific">Tanacetum cinerariifolium</name>
    <name type="common">Dalmatian daisy</name>
    <name type="synonym">Chrysanthemum cinerariifolium</name>
    <dbReference type="NCBI Taxonomy" id="118510"/>
    <lineage>
        <taxon>Eukaryota</taxon>
        <taxon>Viridiplantae</taxon>
        <taxon>Streptophyta</taxon>
        <taxon>Embryophyta</taxon>
        <taxon>Tracheophyta</taxon>
        <taxon>Spermatophyta</taxon>
        <taxon>Magnoliopsida</taxon>
        <taxon>eudicotyledons</taxon>
        <taxon>Gunneridae</taxon>
        <taxon>Pentapetalae</taxon>
        <taxon>asterids</taxon>
        <taxon>campanulids</taxon>
        <taxon>Asterales</taxon>
        <taxon>Asteraceae</taxon>
        <taxon>Asteroideae</taxon>
        <taxon>Anthemideae</taxon>
        <taxon>Anthemidinae</taxon>
        <taxon>Tanacetum</taxon>
    </lineage>
</organism>
<dbReference type="InterPro" id="IPR039537">
    <property type="entry name" value="Retrotran_Ty1/copia-like"/>
</dbReference>
<protein>
    <submittedName>
        <fullName evidence="4">Retrovirus-related Pol polyprotein from transposon TNT 1-94</fullName>
    </submittedName>
</protein>
<sequence length="1040" mass="119644">MDQKKSSDKVSQTYVIKKKTEPKHPTVQISCPDKNALPSTEQLLLTLMKEVKDSNACFYAKASPSVNWLWHKRLSHLNFKTVNNLAKHNLVSELPPLTFLKDKNYSACEKRKHHIATFKTKRSFSINKCLHLLYMDLFGLVNPQTISHNKYTLVIINEYSRYTWVFCLKKKSDATDCIMSFIIQMENLNNTKVKQLRSDNGTEFKNHTLEAFCDEKAYEVFRGRVPDISYFHAFGCPVHIHNHRDHLGKFDEKADDGFFLKYSLVAKAFMVFNIRRQDMEETFHITFSEDDEAISLSKTEGFQIKQDSRGISIFQEKYVKDLLKIYDLADCASMKCPMLPPNNLGPDESRVSVNETQYQANPKESHLVVVKRIFRYLKGTSNLGLWYLKRSCFDLKAYSDSDYAECILDRKTEAEYVAAAGCCAQVLWIKSQLADYDVLYNKLHPETGKHERKPNIRYTRHLSLIMEHLMKENYKNGKLLSLKPYKITDVTLKTPLEGESTLMAHMCNIISITPKPLQSLIPLFRELNADNNADKKMNSSSKTTHLQAIKELVVTADPLKSIETSESVEVLNTIMEKNVEEKEDADEHSLEIPTVEQLLRKLISITNLFKRPQRVPMTQSQKSRSVTKKVQVRTEEVRDNLQTQTKHFTKYCLSLHNMQTQLQDVKNLLESAVIIDETTEGEKKKKDDNETHAPTQGDLAYKEATLLVSKTKVNKEIAIVLHDSERKNLVDLITTDQDSDDDDDLDKQPLSKRFKIMHPIPNMPKPLMKIVQHQPLADLKEHKKKLEEELKKLLNPTTFKAQALKWEEHEEKKANMLNEFNKCIFERANPLPITKISYVVKSSKTATMRITRDKGPSKPHNKSYDVLLQSLKTKFQWVLTQAKKLGLPPPPKLATFGLTAKDKKRKRMEIFKDVFMTKNIIVDGMHRNLIPPPEVVPIKGLVINKPESGIFFMNRNTDIAFQREKIGPSFEEPLSAGLKNEENQLSGKHELAVKGLSECKALESNIIHIQVKDIVKEVKDYLKTYSSAGMDISWHVKGIR</sequence>
<comment type="caution">
    <text evidence="4">The sequence shown here is derived from an EMBL/GenBank/DDBJ whole genome shotgun (WGS) entry which is preliminary data.</text>
</comment>
<dbReference type="GO" id="GO:0003676">
    <property type="term" value="F:nucleic acid binding"/>
    <property type="evidence" value="ECO:0007669"/>
    <property type="project" value="InterPro"/>
</dbReference>
<gene>
    <name evidence="4" type="ORF">Tci_050322</name>
</gene>
<dbReference type="Pfam" id="PF25597">
    <property type="entry name" value="SH3_retrovirus"/>
    <property type="match status" value="1"/>
</dbReference>
<dbReference type="InterPro" id="IPR012337">
    <property type="entry name" value="RNaseH-like_sf"/>
</dbReference>
<dbReference type="InterPro" id="IPR057670">
    <property type="entry name" value="SH3_retrovirus"/>
</dbReference>
<dbReference type="PANTHER" id="PTHR42648">
    <property type="entry name" value="TRANSPOSASE, PUTATIVE-RELATED"/>
    <property type="match status" value="1"/>
</dbReference>
<proteinExistence type="predicted"/>
<dbReference type="Pfam" id="PF13976">
    <property type="entry name" value="gag_pre-integrs"/>
    <property type="match status" value="1"/>
</dbReference>
<dbReference type="SUPFAM" id="SSF53098">
    <property type="entry name" value="Ribonuclease H-like"/>
    <property type="match status" value="1"/>
</dbReference>
<dbReference type="InterPro" id="IPR025724">
    <property type="entry name" value="GAG-pre-integrase_dom"/>
</dbReference>
<feature type="domain" description="Retroviral polymerase SH3-like" evidence="3">
    <location>
        <begin position="236"/>
        <end position="292"/>
    </location>
</feature>
<evidence type="ECO:0000259" key="3">
    <source>
        <dbReference type="Pfam" id="PF25597"/>
    </source>
</evidence>
<dbReference type="GO" id="GO:0015074">
    <property type="term" value="P:DNA integration"/>
    <property type="evidence" value="ECO:0007669"/>
    <property type="project" value="InterPro"/>
</dbReference>
<feature type="domain" description="Integrase catalytic" evidence="1">
    <location>
        <begin position="132"/>
        <end position="223"/>
    </location>
</feature>
<dbReference type="Gene3D" id="3.30.420.10">
    <property type="entry name" value="Ribonuclease H-like superfamily/Ribonuclease H"/>
    <property type="match status" value="1"/>
</dbReference>
<evidence type="ECO:0000259" key="2">
    <source>
        <dbReference type="Pfam" id="PF13976"/>
    </source>
</evidence>
<name>A0A6L2N1B5_TANCI</name>
<dbReference type="Pfam" id="PF00665">
    <property type="entry name" value="rve"/>
    <property type="match status" value="1"/>
</dbReference>
<feature type="domain" description="GAG-pre-integrase" evidence="2">
    <location>
        <begin position="50"/>
        <end position="113"/>
    </location>
</feature>
<evidence type="ECO:0000313" key="4">
    <source>
        <dbReference type="EMBL" id="GEU78344.1"/>
    </source>
</evidence>
<dbReference type="PANTHER" id="PTHR42648:SF32">
    <property type="entry name" value="RIBONUCLEASE H-LIKE DOMAIN, GAG-PRE-INTEGRASE DOMAIN PROTEIN-RELATED"/>
    <property type="match status" value="1"/>
</dbReference>